<dbReference type="Pfam" id="PF07876">
    <property type="entry name" value="Dabb"/>
    <property type="match status" value="1"/>
</dbReference>
<sequence length="99" mass="11694">MPFVHIVLVKIKNSESLESLKAEAQTFEKKEEIKNLAEHVTWGPPVYTDRAKGFDYGLYSVFKDKAKYEEYRDLPYHKEWISSKVVPNVEDIIAYDFEY</sequence>
<reference evidence="3 4" key="1">
    <citation type="journal article" date="2018" name="Mol. Biol. Evol.">
        <title>Broad Genomic Sampling Reveals a Smut Pathogenic Ancestry of the Fungal Clade Ustilaginomycotina.</title>
        <authorList>
            <person name="Kijpornyongpan T."/>
            <person name="Mondo S.J."/>
            <person name="Barry K."/>
            <person name="Sandor L."/>
            <person name="Lee J."/>
            <person name="Lipzen A."/>
            <person name="Pangilinan J."/>
            <person name="LaButti K."/>
            <person name="Hainaut M."/>
            <person name="Henrissat B."/>
            <person name="Grigoriev I.V."/>
            <person name="Spatafora J.W."/>
            <person name="Aime M.C."/>
        </authorList>
    </citation>
    <scope>NUCLEOTIDE SEQUENCE [LARGE SCALE GENOMIC DNA]</scope>
    <source>
        <strain evidence="3 4">MCA 3882</strain>
    </source>
</reference>
<dbReference type="PANTHER" id="PTHR33178:SF19">
    <property type="entry name" value="STRESS-RESPONSE A_B BARREL DOMAIN-CONTAINING PROTEIN"/>
    <property type="match status" value="1"/>
</dbReference>
<dbReference type="InterPro" id="IPR011008">
    <property type="entry name" value="Dimeric_a/b-barrel"/>
</dbReference>
<dbReference type="PROSITE" id="PS51502">
    <property type="entry name" value="S_R_A_B_BARREL"/>
    <property type="match status" value="1"/>
</dbReference>
<gene>
    <name evidence="3" type="ORF">FA14DRAFT_160199</name>
</gene>
<proteinExistence type="predicted"/>
<feature type="domain" description="Stress-response A/B barrel" evidence="2">
    <location>
        <begin position="3"/>
        <end position="97"/>
    </location>
</feature>
<dbReference type="AlphaFoldDB" id="A0A316VB54"/>
<name>A0A316VB54_9BASI</name>
<dbReference type="EMBL" id="KZ819603">
    <property type="protein sequence ID" value="PWN34710.1"/>
    <property type="molecule type" value="Genomic_DNA"/>
</dbReference>
<dbReference type="PANTHER" id="PTHR33178">
    <property type="match status" value="1"/>
</dbReference>
<organism evidence="3 4">
    <name type="scientific">Meira miltonrushii</name>
    <dbReference type="NCBI Taxonomy" id="1280837"/>
    <lineage>
        <taxon>Eukaryota</taxon>
        <taxon>Fungi</taxon>
        <taxon>Dikarya</taxon>
        <taxon>Basidiomycota</taxon>
        <taxon>Ustilaginomycotina</taxon>
        <taxon>Exobasidiomycetes</taxon>
        <taxon>Exobasidiales</taxon>
        <taxon>Brachybasidiaceae</taxon>
        <taxon>Meira</taxon>
    </lineage>
</organism>
<comment type="subunit">
    <text evidence="1">Homodimer.</text>
</comment>
<dbReference type="Proteomes" id="UP000245771">
    <property type="component" value="Unassembled WGS sequence"/>
</dbReference>
<dbReference type="InParanoid" id="A0A316VB54"/>
<keyword evidence="4" id="KW-1185">Reference proteome</keyword>
<evidence type="ECO:0000259" key="2">
    <source>
        <dbReference type="PROSITE" id="PS51502"/>
    </source>
</evidence>
<dbReference type="SMART" id="SM00886">
    <property type="entry name" value="Dabb"/>
    <property type="match status" value="1"/>
</dbReference>
<dbReference type="RefSeq" id="XP_025355012.1">
    <property type="nucleotide sequence ID" value="XM_025498565.1"/>
</dbReference>
<evidence type="ECO:0000313" key="3">
    <source>
        <dbReference type="EMBL" id="PWN34710.1"/>
    </source>
</evidence>
<dbReference type="Gene3D" id="3.30.70.100">
    <property type="match status" value="1"/>
</dbReference>
<dbReference type="OrthoDB" id="42919at2759"/>
<evidence type="ECO:0000256" key="1">
    <source>
        <dbReference type="ARBA" id="ARBA00011738"/>
    </source>
</evidence>
<protein>
    <recommendedName>
        <fullName evidence="2">Stress-response A/B barrel domain-containing protein</fullName>
    </recommendedName>
</protein>
<evidence type="ECO:0000313" key="4">
    <source>
        <dbReference type="Proteomes" id="UP000245771"/>
    </source>
</evidence>
<dbReference type="SUPFAM" id="SSF54909">
    <property type="entry name" value="Dimeric alpha+beta barrel"/>
    <property type="match status" value="1"/>
</dbReference>
<dbReference type="InterPro" id="IPR013097">
    <property type="entry name" value="Dabb"/>
</dbReference>
<accession>A0A316VB54</accession>
<dbReference type="STRING" id="1280837.A0A316VB54"/>
<dbReference type="GeneID" id="37020346"/>
<dbReference type="InterPro" id="IPR044662">
    <property type="entry name" value="HS1/DABB1-like"/>
</dbReference>